<evidence type="ECO:0000313" key="2">
    <source>
        <dbReference type="EMBL" id="SDL10114.1"/>
    </source>
</evidence>
<reference evidence="3" key="1">
    <citation type="submission" date="2016-10" db="EMBL/GenBank/DDBJ databases">
        <authorList>
            <person name="Varghese N."/>
            <person name="Submissions S."/>
        </authorList>
    </citation>
    <scope>NUCLEOTIDE SEQUENCE [LARGE SCALE GENOMIC DNA]</scope>
    <source>
        <strain evidence="3">B4,CECT 8067,JCM 17497</strain>
    </source>
</reference>
<dbReference type="InterPro" id="IPR049251">
    <property type="entry name" value="DUF6884"/>
</dbReference>
<dbReference type="STRING" id="1095776.SAMN04515672_0180"/>
<dbReference type="Pfam" id="PF21818">
    <property type="entry name" value="DUF6884"/>
    <property type="match status" value="1"/>
</dbReference>
<name>A0A1G9HBJ5_9EURY</name>
<dbReference type="AlphaFoldDB" id="A0A1G9HBJ5"/>
<evidence type="ECO:0000313" key="3">
    <source>
        <dbReference type="Proteomes" id="UP000198882"/>
    </source>
</evidence>
<protein>
    <recommendedName>
        <fullName evidence="1">DUF6884 domain-containing protein</fullName>
    </recommendedName>
</protein>
<gene>
    <name evidence="2" type="ORF">SAMN04515672_0180</name>
</gene>
<evidence type="ECO:0000259" key="1">
    <source>
        <dbReference type="Pfam" id="PF21818"/>
    </source>
</evidence>
<proteinExistence type="predicted"/>
<sequence>MTNPREHELPNGDLAVTSHWVWGVRDATTVAADDRPLYELLLDVLGGVNVPDCMPARLATTCENLIDVKHAVEDIERGRADIGSVGHGMSYCYRVRDAIADYRDRDPLRLVAVGCSGSKHDVFEPTPAKKLYKGGYWTNKRQYYEAFTTTPETHARIISAEHAVLEPDEPIDYYERVPQDFEGIPVDSSKRLPSGDDVDTLLDQWALRVFEGLQSWIRASLDDVDPRDVTLEILLGETKYAEPLRERGVFDGLSIPGTLEVRFPFRDAEGAQGGIGKQRGWMCNQIDAAVATDGGTDR</sequence>
<feature type="domain" description="DUF6884" evidence="1">
    <location>
        <begin position="112"/>
        <end position="181"/>
    </location>
</feature>
<dbReference type="RefSeq" id="WP_090312499.1">
    <property type="nucleotide sequence ID" value="NZ_FNFE01000011.1"/>
</dbReference>
<dbReference type="EMBL" id="FNFE01000011">
    <property type="protein sequence ID" value="SDL10114.1"/>
    <property type="molecule type" value="Genomic_DNA"/>
</dbReference>
<organism evidence="2 3">
    <name type="scientific">Natronorubrum texcoconense</name>
    <dbReference type="NCBI Taxonomy" id="1095776"/>
    <lineage>
        <taxon>Archaea</taxon>
        <taxon>Methanobacteriati</taxon>
        <taxon>Methanobacteriota</taxon>
        <taxon>Stenosarchaea group</taxon>
        <taxon>Halobacteria</taxon>
        <taxon>Halobacteriales</taxon>
        <taxon>Natrialbaceae</taxon>
        <taxon>Natronorubrum</taxon>
    </lineage>
</organism>
<keyword evidence="3" id="KW-1185">Reference proteome</keyword>
<accession>A0A1G9HBJ5</accession>
<dbReference type="OrthoDB" id="206471at2157"/>
<dbReference type="Proteomes" id="UP000198882">
    <property type="component" value="Unassembled WGS sequence"/>
</dbReference>